<dbReference type="SUPFAM" id="SSF47954">
    <property type="entry name" value="Cyclin-like"/>
    <property type="match status" value="2"/>
</dbReference>
<organism evidence="7">
    <name type="scientific">Phallusia mammillata</name>
    <dbReference type="NCBI Taxonomy" id="59560"/>
    <lineage>
        <taxon>Eukaryota</taxon>
        <taxon>Metazoa</taxon>
        <taxon>Chordata</taxon>
        <taxon>Tunicata</taxon>
        <taxon>Ascidiacea</taxon>
        <taxon>Phlebobranchia</taxon>
        <taxon>Ascidiidae</taxon>
        <taxon>Phallusia</taxon>
    </lineage>
</organism>
<evidence type="ECO:0000256" key="2">
    <source>
        <dbReference type="ARBA" id="ARBA00019501"/>
    </source>
</evidence>
<accession>A0A6F9DCF9</accession>
<dbReference type="CDD" id="cd20535">
    <property type="entry name" value="CYCLIN_CCNM_CCNQ_rpt2"/>
    <property type="match status" value="1"/>
</dbReference>
<dbReference type="InterPro" id="IPR043198">
    <property type="entry name" value="Cyclin/Ssn8"/>
</dbReference>
<dbReference type="Pfam" id="PF00134">
    <property type="entry name" value="Cyclin_N"/>
    <property type="match status" value="1"/>
</dbReference>
<dbReference type="GO" id="GO:0016538">
    <property type="term" value="F:cyclin-dependent protein serine/threonine kinase regulator activity"/>
    <property type="evidence" value="ECO:0007669"/>
    <property type="project" value="InterPro"/>
</dbReference>
<evidence type="ECO:0000256" key="3">
    <source>
        <dbReference type="ARBA" id="ARBA00023127"/>
    </source>
</evidence>
<dbReference type="Gene3D" id="1.10.472.10">
    <property type="entry name" value="Cyclin-like"/>
    <property type="match status" value="2"/>
</dbReference>
<evidence type="ECO:0000256" key="5">
    <source>
        <dbReference type="RuleBase" id="RU000383"/>
    </source>
</evidence>
<dbReference type="InterPro" id="IPR048055">
    <property type="entry name" value="Cyclin-Q_first_cyclin_box"/>
</dbReference>
<dbReference type="InterPro" id="IPR013763">
    <property type="entry name" value="Cyclin-like_dom"/>
</dbReference>
<reference evidence="7" key="1">
    <citation type="submission" date="2020-04" db="EMBL/GenBank/DDBJ databases">
        <authorList>
            <person name="Neveu A P."/>
        </authorList>
    </citation>
    <scope>NUCLEOTIDE SEQUENCE</scope>
    <source>
        <tissue evidence="7">Whole embryo</tissue>
    </source>
</reference>
<feature type="domain" description="Cyclin-like" evidence="6">
    <location>
        <begin position="17"/>
        <end position="115"/>
    </location>
</feature>
<dbReference type="PANTHER" id="PTHR10026">
    <property type="entry name" value="CYCLIN"/>
    <property type="match status" value="1"/>
</dbReference>
<comment type="similarity">
    <text evidence="1">Belongs to the cyclin family. Cyclin-like FAM58 subfamily.</text>
</comment>
<proteinExistence type="evidence at transcript level"/>
<gene>
    <name evidence="7" type="primary">Fam58a</name>
</gene>
<sequence>MQSEEKFRYEEHFKTSKFICKCAIKLRLSDTTLASACVLYHRFFKHCSTTEYDTYTVASTAIYLATKIEEEHMRLRDVVNVCHRTKHPQSKHLEFNAEFWDLRDTIAACELLMLRVLKFDVTYIHPHKYMLHYLMSLSNLFHRRVWETNPISDVAWAILKDSYLANSCLDFCPQVHAIAAIDLAIQSCKVEVPLSNKAETVWWKALYNNCTKETLAHVKNEIVEVYDISSDVH</sequence>
<dbReference type="SMART" id="SM00385">
    <property type="entry name" value="CYCLIN"/>
    <property type="match status" value="1"/>
</dbReference>
<evidence type="ECO:0000259" key="6">
    <source>
        <dbReference type="SMART" id="SM00385"/>
    </source>
</evidence>
<evidence type="ECO:0000256" key="4">
    <source>
        <dbReference type="ARBA" id="ARBA00032419"/>
    </source>
</evidence>
<dbReference type="GO" id="GO:0006357">
    <property type="term" value="P:regulation of transcription by RNA polymerase II"/>
    <property type="evidence" value="ECO:0007669"/>
    <property type="project" value="InterPro"/>
</dbReference>
<dbReference type="InterPro" id="IPR006671">
    <property type="entry name" value="Cyclin_N"/>
</dbReference>
<dbReference type="InterPro" id="IPR048053">
    <property type="entry name" value="Cyclin-Q_second_cyclin_box"/>
</dbReference>
<dbReference type="AlphaFoldDB" id="A0A6F9DCF9"/>
<dbReference type="EMBL" id="LR785049">
    <property type="protein sequence ID" value="CAB3244500.1"/>
    <property type="molecule type" value="mRNA"/>
</dbReference>
<protein>
    <recommendedName>
        <fullName evidence="2">Cyclin-Q</fullName>
    </recommendedName>
    <alternativeName>
        <fullName evidence="4">Cyclin-related protein FAM58A</fullName>
    </alternativeName>
</protein>
<name>A0A6F9DCF9_9ASCI</name>
<evidence type="ECO:0000313" key="7">
    <source>
        <dbReference type="EMBL" id="CAB3244500.1"/>
    </source>
</evidence>
<dbReference type="CDD" id="cd20534">
    <property type="entry name" value="CYCLIN_CCNM_CCNQ_rpt1"/>
    <property type="match status" value="1"/>
</dbReference>
<evidence type="ECO:0000256" key="1">
    <source>
        <dbReference type="ARBA" id="ARBA00010390"/>
    </source>
</evidence>
<dbReference type="PIRSF" id="PIRSF028758">
    <property type="entry name" value="Cyclin, C/H/G types"/>
    <property type="match status" value="1"/>
</dbReference>
<dbReference type="InterPro" id="IPR036915">
    <property type="entry name" value="Cyclin-like_sf"/>
</dbReference>
<keyword evidence="3 5" id="KW-0195">Cyclin</keyword>